<reference evidence="2" key="2">
    <citation type="submission" date="2015-01" db="EMBL/GenBank/DDBJ databases">
        <title>Evolutionary Origins and Diversification of the Mycorrhizal Mutualists.</title>
        <authorList>
            <consortium name="DOE Joint Genome Institute"/>
            <consortium name="Mycorrhizal Genomics Consortium"/>
            <person name="Kohler A."/>
            <person name="Kuo A."/>
            <person name="Nagy L.G."/>
            <person name="Floudas D."/>
            <person name="Copeland A."/>
            <person name="Barry K.W."/>
            <person name="Cichocki N."/>
            <person name="Veneault-Fourrey C."/>
            <person name="LaButti K."/>
            <person name="Lindquist E.A."/>
            <person name="Lipzen A."/>
            <person name="Lundell T."/>
            <person name="Morin E."/>
            <person name="Murat C."/>
            <person name="Riley R."/>
            <person name="Ohm R."/>
            <person name="Sun H."/>
            <person name="Tunlid A."/>
            <person name="Henrissat B."/>
            <person name="Grigoriev I.V."/>
            <person name="Hibbett D.S."/>
            <person name="Martin F."/>
        </authorList>
    </citation>
    <scope>NUCLEOTIDE SEQUENCE [LARGE SCALE GENOMIC DNA]</scope>
    <source>
        <strain evidence="2">441</strain>
    </source>
</reference>
<evidence type="ECO:0000313" key="1">
    <source>
        <dbReference type="EMBL" id="KIK18434.1"/>
    </source>
</evidence>
<gene>
    <name evidence="1" type="ORF">PISMIDRAFT_684195</name>
</gene>
<dbReference type="EMBL" id="KN833806">
    <property type="protein sequence ID" value="KIK18434.1"/>
    <property type="molecule type" value="Genomic_DNA"/>
</dbReference>
<sequence>MAPTYRLRGVETLKLMHASMDEMLVGYDIAVCYITSYSCHLAEVVYMSTSL</sequence>
<keyword evidence="2" id="KW-1185">Reference proteome</keyword>
<proteinExistence type="predicted"/>
<accession>A0A0C9YX03</accession>
<dbReference type="HOGENOM" id="CLU_3107247_0_0_1"/>
<dbReference type="OrthoDB" id="10658827at2759"/>
<name>A0A0C9YX03_9AGAM</name>
<evidence type="ECO:0000313" key="2">
    <source>
        <dbReference type="Proteomes" id="UP000054018"/>
    </source>
</evidence>
<protein>
    <submittedName>
        <fullName evidence="1">Uncharacterized protein</fullName>
    </submittedName>
</protein>
<organism evidence="1 2">
    <name type="scientific">Pisolithus microcarpus 441</name>
    <dbReference type="NCBI Taxonomy" id="765257"/>
    <lineage>
        <taxon>Eukaryota</taxon>
        <taxon>Fungi</taxon>
        <taxon>Dikarya</taxon>
        <taxon>Basidiomycota</taxon>
        <taxon>Agaricomycotina</taxon>
        <taxon>Agaricomycetes</taxon>
        <taxon>Agaricomycetidae</taxon>
        <taxon>Boletales</taxon>
        <taxon>Sclerodermatineae</taxon>
        <taxon>Pisolithaceae</taxon>
        <taxon>Pisolithus</taxon>
    </lineage>
</organism>
<dbReference type="Proteomes" id="UP000054018">
    <property type="component" value="Unassembled WGS sequence"/>
</dbReference>
<reference evidence="1 2" key="1">
    <citation type="submission" date="2014-04" db="EMBL/GenBank/DDBJ databases">
        <authorList>
            <consortium name="DOE Joint Genome Institute"/>
            <person name="Kuo A."/>
            <person name="Kohler A."/>
            <person name="Costa M.D."/>
            <person name="Nagy L.G."/>
            <person name="Floudas D."/>
            <person name="Copeland A."/>
            <person name="Barry K.W."/>
            <person name="Cichocki N."/>
            <person name="Veneault-Fourrey C."/>
            <person name="LaButti K."/>
            <person name="Lindquist E.A."/>
            <person name="Lipzen A."/>
            <person name="Lundell T."/>
            <person name="Morin E."/>
            <person name="Murat C."/>
            <person name="Sun H."/>
            <person name="Tunlid A."/>
            <person name="Henrissat B."/>
            <person name="Grigoriev I.V."/>
            <person name="Hibbett D.S."/>
            <person name="Martin F."/>
            <person name="Nordberg H.P."/>
            <person name="Cantor M.N."/>
            <person name="Hua S.X."/>
        </authorList>
    </citation>
    <scope>NUCLEOTIDE SEQUENCE [LARGE SCALE GENOMIC DNA]</scope>
    <source>
        <strain evidence="1 2">441</strain>
    </source>
</reference>
<dbReference type="AlphaFoldDB" id="A0A0C9YX03"/>